<organism evidence="1 2">
    <name type="scientific">Caulobacter ginsengisoli</name>
    <dbReference type="NCBI Taxonomy" id="400775"/>
    <lineage>
        <taxon>Bacteria</taxon>
        <taxon>Pseudomonadati</taxon>
        <taxon>Pseudomonadota</taxon>
        <taxon>Alphaproteobacteria</taxon>
        <taxon>Caulobacterales</taxon>
        <taxon>Caulobacteraceae</taxon>
        <taxon>Caulobacter</taxon>
    </lineage>
</organism>
<keyword evidence="2" id="KW-1185">Reference proteome</keyword>
<evidence type="ECO:0000313" key="2">
    <source>
        <dbReference type="Proteomes" id="UP001228905"/>
    </source>
</evidence>
<proteinExistence type="predicted"/>
<gene>
    <name evidence="1" type="ORF">QO010_000708</name>
</gene>
<dbReference type="EMBL" id="JAUSVS010000001">
    <property type="protein sequence ID" value="MDQ0462960.1"/>
    <property type="molecule type" value="Genomic_DNA"/>
</dbReference>
<reference evidence="1 2" key="1">
    <citation type="submission" date="2023-07" db="EMBL/GenBank/DDBJ databases">
        <title>Genomic Encyclopedia of Type Strains, Phase IV (KMG-IV): sequencing the most valuable type-strain genomes for metagenomic binning, comparative biology and taxonomic classification.</title>
        <authorList>
            <person name="Goeker M."/>
        </authorList>
    </citation>
    <scope>NUCLEOTIDE SEQUENCE [LARGE SCALE GENOMIC DNA]</scope>
    <source>
        <strain evidence="1 2">DSM 18695</strain>
    </source>
</reference>
<accession>A0ABU0INF2</accession>
<name>A0ABU0INF2_9CAUL</name>
<comment type="caution">
    <text evidence="1">The sequence shown here is derived from an EMBL/GenBank/DDBJ whole genome shotgun (WGS) entry which is preliminary data.</text>
</comment>
<evidence type="ECO:0008006" key="3">
    <source>
        <dbReference type="Google" id="ProtNLM"/>
    </source>
</evidence>
<protein>
    <recommendedName>
        <fullName evidence="3">Lysozyme inhibitor LprI N-terminal domain-containing protein</fullName>
    </recommendedName>
</protein>
<dbReference type="RefSeq" id="WP_307346038.1">
    <property type="nucleotide sequence ID" value="NZ_JAUSVS010000001.1"/>
</dbReference>
<sequence>MRKYNNAVGIASLVAVVSLWFGPLSARSAMAEADIGHGYAVARQCYVANVFASDEFERRGDQAKAALYMSQAKRAFAFAKYQGRALGLSEKAIGDDLDATEASETKPMLSEPGYFAKMVAVCKAAGFM</sequence>
<evidence type="ECO:0000313" key="1">
    <source>
        <dbReference type="EMBL" id="MDQ0462960.1"/>
    </source>
</evidence>
<dbReference type="Proteomes" id="UP001228905">
    <property type="component" value="Unassembled WGS sequence"/>
</dbReference>